<evidence type="ECO:0000256" key="7">
    <source>
        <dbReference type="ARBA" id="ARBA00023065"/>
    </source>
</evidence>
<evidence type="ECO:0000256" key="4">
    <source>
        <dbReference type="ARBA" id="ARBA00022496"/>
    </source>
</evidence>
<dbReference type="InterPro" id="IPR036942">
    <property type="entry name" value="Beta-barrel_TonB_sf"/>
</dbReference>
<dbReference type="PANTHER" id="PTHR32552">
    <property type="entry name" value="FERRICHROME IRON RECEPTOR-RELATED"/>
    <property type="match status" value="1"/>
</dbReference>
<keyword evidence="5" id="KW-0812">Transmembrane</keyword>
<dbReference type="Proteomes" id="UP000217265">
    <property type="component" value="Chromosome"/>
</dbReference>
<evidence type="ECO:0000256" key="1">
    <source>
        <dbReference type="ARBA" id="ARBA00004571"/>
    </source>
</evidence>
<keyword evidence="11" id="KW-0732">Signal</keyword>
<reference evidence="13 14" key="1">
    <citation type="submission" date="2017-09" db="EMBL/GenBank/DDBJ databases">
        <title>Complete genome sequence of Verrucomicrobial strain HZ-65, isolated from freshwater.</title>
        <authorList>
            <person name="Choi A."/>
        </authorList>
    </citation>
    <scope>NUCLEOTIDE SEQUENCE [LARGE SCALE GENOMIC DNA]</scope>
    <source>
        <strain evidence="13 14">HZ-65</strain>
    </source>
</reference>
<dbReference type="InterPro" id="IPR039426">
    <property type="entry name" value="TonB-dep_rcpt-like"/>
</dbReference>
<comment type="subcellular location">
    <subcellularLocation>
        <location evidence="1">Cell outer membrane</location>
        <topology evidence="1">Multi-pass membrane protein</topology>
    </subcellularLocation>
</comment>
<organism evidence="13 14">
    <name type="scientific">Nibricoccus aquaticus</name>
    <dbReference type="NCBI Taxonomy" id="2576891"/>
    <lineage>
        <taxon>Bacteria</taxon>
        <taxon>Pseudomonadati</taxon>
        <taxon>Verrucomicrobiota</taxon>
        <taxon>Opitutia</taxon>
        <taxon>Opitutales</taxon>
        <taxon>Opitutaceae</taxon>
        <taxon>Nibricoccus</taxon>
    </lineage>
</organism>
<evidence type="ECO:0000256" key="6">
    <source>
        <dbReference type="ARBA" id="ARBA00023004"/>
    </source>
</evidence>
<evidence type="ECO:0000256" key="3">
    <source>
        <dbReference type="ARBA" id="ARBA00022452"/>
    </source>
</evidence>
<gene>
    <name evidence="13" type="ORF">CMV30_18645</name>
</gene>
<dbReference type="InterPro" id="IPR037066">
    <property type="entry name" value="Plug_dom_sf"/>
</dbReference>
<keyword evidence="13" id="KW-0675">Receptor</keyword>
<keyword evidence="7" id="KW-0406">Ion transport</keyword>
<feature type="domain" description="TonB-dependent receptor plug" evidence="12">
    <location>
        <begin position="106"/>
        <end position="218"/>
    </location>
</feature>
<keyword evidence="10" id="KW-0998">Cell outer membrane</keyword>
<keyword evidence="6" id="KW-0408">Iron</keyword>
<keyword evidence="3" id="KW-1134">Transmembrane beta strand</keyword>
<evidence type="ECO:0000313" key="13">
    <source>
        <dbReference type="EMBL" id="ATC65804.1"/>
    </source>
</evidence>
<dbReference type="SUPFAM" id="SSF56935">
    <property type="entry name" value="Porins"/>
    <property type="match status" value="1"/>
</dbReference>
<keyword evidence="2" id="KW-0813">Transport</keyword>
<keyword evidence="8" id="KW-0798">TonB box</keyword>
<dbReference type="PANTHER" id="PTHR32552:SF81">
    <property type="entry name" value="TONB-DEPENDENT OUTER MEMBRANE RECEPTOR"/>
    <property type="match status" value="1"/>
</dbReference>
<keyword evidence="4" id="KW-0410">Iron transport</keyword>
<dbReference type="Pfam" id="PF07715">
    <property type="entry name" value="Plug"/>
    <property type="match status" value="1"/>
</dbReference>
<dbReference type="KEGG" id="vbh:CMV30_18645"/>
<sequence>MLGRLLLPACTLALPTTLTFAQAVAPEVLDAAVLAKYDTNKDGVLDSAEQAKREADRVDAVKKPVEKTEQFMSEEPIEMSVFEVNEQRTGYYASSTQAGTRINSTVEDIPASVTVVTLDQMDDFAMLDLNDIFTYEAGTEGMGTYTDFSVNNSGNPIDGNMADPTSANRIRGMGSANISLGNFETSGRVPVDRIGIEGVEISRGPSSTIFGLGNPSGTVNMVAATGNLNKNKNQAQVRFDSIGGFREHLDVNRVLIKNKLAFRFSQVYQDTKYRLKPSGTDTERYNFMLKYQPFKKTTLSASYQYYELKGNRPNSVTPRDGITPWLGRGSPTWDPLTARVYVDDQIVSSSMSAYGFVTGWQNSGRGSSLIFVDPSGVNYWAAPRGTSSDNPLTPNQAAYNYVILNPQTNRLTQPLFTSDGAVSDKALYDWSSINVASGNYVVDKTDTFLVQATQTVIETPKQMLALQLGWFREDSSRFQNLLSGRPNSSGPTGGFLAVDVNRRRLDGTANPNYLRPYIAISDAYASDSPLLNDTYRAQIAYKLDFSRDKGLSRWLGVHQAVPYFEYKEFMRQNFNYRYAMIDNHTWLPSGTPRGTTNSQYGTDPYNLASSTGTRNYNFYYVGDANGTNVDYAPGAVSPGIYNYAWGNAVTGVFNYEPTQLGLAGSLDGTGGRANLLKEQKTAGVVLQSHWLKGRLVTTLGLREDRLSNTYGVVPRLMPDALNHDFQWDDQWAQPIETRGTTETIGAVWKALSWLNIYGNKSDSFLPADPAIDLHGQNLPNPTGKGKDWGILLKFFDNKFTLRVNRYENEQLNSRSGVSATIARAAARLDIWDDQAQSRNFALTNQASQWIQAAAGGMLPPDQLFTQTAQLMQLDEQRIRSLIDSSDVLLAETEDVQARGTEIELNYEPVWYWRMKANVTQQESVQGNLSPALLSYIEERLPVWQSLIDTRTGANWWTSQYNGVNSTTPSAFYLGTVAAPLRLALSKEGKTLPQIRKYSVKYSTNFQLAGITENKILKGFNISASARWADKAAIGYYGIPDAGGIYRDLDGNRPVYDKARFYADIGIGYKTKISKRIRANFQINVSNIQEDSTRLQPVSAFPDGTPSAYRIIDPRLFIFTSTFDF</sequence>
<feature type="signal peptide" evidence="11">
    <location>
        <begin position="1"/>
        <end position="21"/>
    </location>
</feature>
<dbReference type="InterPro" id="IPR012910">
    <property type="entry name" value="Plug_dom"/>
</dbReference>
<keyword evidence="14" id="KW-1185">Reference proteome</keyword>
<evidence type="ECO:0000256" key="5">
    <source>
        <dbReference type="ARBA" id="ARBA00022692"/>
    </source>
</evidence>
<name>A0A290QBA5_9BACT</name>
<dbReference type="GO" id="GO:0006826">
    <property type="term" value="P:iron ion transport"/>
    <property type="evidence" value="ECO:0007669"/>
    <property type="project" value="UniProtKB-KW"/>
</dbReference>
<keyword evidence="9" id="KW-0472">Membrane</keyword>
<dbReference type="AlphaFoldDB" id="A0A290QBA5"/>
<dbReference type="EMBL" id="CP023344">
    <property type="protein sequence ID" value="ATC65804.1"/>
    <property type="molecule type" value="Genomic_DNA"/>
</dbReference>
<dbReference type="Gene3D" id="2.170.130.10">
    <property type="entry name" value="TonB-dependent receptor, plug domain"/>
    <property type="match status" value="1"/>
</dbReference>
<accession>A0A290QBA5</accession>
<evidence type="ECO:0000256" key="2">
    <source>
        <dbReference type="ARBA" id="ARBA00022448"/>
    </source>
</evidence>
<feature type="chain" id="PRO_5012832374" evidence="11">
    <location>
        <begin position="22"/>
        <end position="1124"/>
    </location>
</feature>
<evidence type="ECO:0000259" key="12">
    <source>
        <dbReference type="Pfam" id="PF07715"/>
    </source>
</evidence>
<evidence type="ECO:0000256" key="11">
    <source>
        <dbReference type="SAM" id="SignalP"/>
    </source>
</evidence>
<evidence type="ECO:0000313" key="14">
    <source>
        <dbReference type="Proteomes" id="UP000217265"/>
    </source>
</evidence>
<evidence type="ECO:0000256" key="9">
    <source>
        <dbReference type="ARBA" id="ARBA00023136"/>
    </source>
</evidence>
<proteinExistence type="predicted"/>
<dbReference type="GO" id="GO:0009279">
    <property type="term" value="C:cell outer membrane"/>
    <property type="evidence" value="ECO:0007669"/>
    <property type="project" value="UniProtKB-SubCell"/>
</dbReference>
<protein>
    <submittedName>
        <fullName evidence="13">TonB-dependent receptor</fullName>
    </submittedName>
</protein>
<dbReference type="Gene3D" id="2.40.170.20">
    <property type="entry name" value="TonB-dependent receptor, beta-barrel domain"/>
    <property type="match status" value="2"/>
</dbReference>
<evidence type="ECO:0000256" key="10">
    <source>
        <dbReference type="ARBA" id="ARBA00023237"/>
    </source>
</evidence>
<evidence type="ECO:0000256" key="8">
    <source>
        <dbReference type="ARBA" id="ARBA00023077"/>
    </source>
</evidence>